<dbReference type="Gene3D" id="2.60.40.10">
    <property type="entry name" value="Immunoglobulins"/>
    <property type="match status" value="1"/>
</dbReference>
<accession>A0A3A9WCI4</accession>
<dbReference type="RefSeq" id="WP_120699406.1">
    <property type="nucleotide sequence ID" value="NZ_RBDX01000027.1"/>
</dbReference>
<dbReference type="OrthoDB" id="4178118at2"/>
<feature type="domain" description="Bacterial Ig-like" evidence="2">
    <location>
        <begin position="39"/>
        <end position="125"/>
    </location>
</feature>
<feature type="chain" id="PRO_5017422012" evidence="1">
    <location>
        <begin position="31"/>
        <end position="161"/>
    </location>
</feature>
<organism evidence="3 6">
    <name type="scientific">Streptomyces radicis</name>
    <dbReference type="NCBI Taxonomy" id="1750517"/>
    <lineage>
        <taxon>Bacteria</taxon>
        <taxon>Bacillati</taxon>
        <taxon>Actinomycetota</taxon>
        <taxon>Actinomycetes</taxon>
        <taxon>Kitasatosporales</taxon>
        <taxon>Streptomycetaceae</taxon>
        <taxon>Streptomyces</taxon>
    </lineage>
</organism>
<dbReference type="Pfam" id="PF16640">
    <property type="entry name" value="Big_3_5"/>
    <property type="match status" value="1"/>
</dbReference>
<dbReference type="InterPro" id="IPR013783">
    <property type="entry name" value="Ig-like_fold"/>
</dbReference>
<keyword evidence="1" id="KW-0732">Signal</keyword>
<protein>
    <submittedName>
        <fullName evidence="3">Ig-like domain repeat protein</fullName>
    </submittedName>
</protein>
<reference evidence="5 6" key="1">
    <citation type="submission" date="2018-09" db="EMBL/GenBank/DDBJ databases">
        <title>Streptomyces sp. nov. DS1-2, an endophytic actinomycete isolated from roots of Dendrobium scabrilingue.</title>
        <authorList>
            <person name="Kuncharoen N."/>
            <person name="Kudo T."/>
            <person name="Ohkuma M."/>
            <person name="Yuki M."/>
            <person name="Tanasupawat S."/>
        </authorList>
    </citation>
    <scope>NUCLEOTIDE SEQUENCE [LARGE SCALE GENOMIC DNA]</scope>
    <source>
        <strain evidence="3 6">AZ1-7</strain>
        <strain evidence="4 5">DS1-2</strain>
    </source>
</reference>
<feature type="signal peptide" evidence="1">
    <location>
        <begin position="1"/>
        <end position="30"/>
    </location>
</feature>
<keyword evidence="5" id="KW-1185">Reference proteome</keyword>
<dbReference type="InterPro" id="IPR008964">
    <property type="entry name" value="Invasin/intimin_cell_adhesion"/>
</dbReference>
<dbReference type="AlphaFoldDB" id="A0A3A9WCI4"/>
<proteinExistence type="predicted"/>
<gene>
    <name evidence="4" type="ORF">D7318_24710</name>
    <name evidence="3" type="ORF">D7319_25345</name>
</gene>
<comment type="caution">
    <text evidence="3">The sequence shown here is derived from an EMBL/GenBank/DDBJ whole genome shotgun (WGS) entry which is preliminary data.</text>
</comment>
<evidence type="ECO:0000313" key="6">
    <source>
        <dbReference type="Proteomes" id="UP000275024"/>
    </source>
</evidence>
<sequence length="161" mass="16704">MRRWKEFTSWKTAVFAALAAVLAFGTPASAQVLSTTTVEAVPSSVEVGEPVELTATVTCTEDPSGGLGVTFFDGGDILDTVPVGTDGVATYTATFTTEGTHTITAAYNGNTECGASNDETTVVVTDPPAPPAPPKPEFCLLICGSLIHFSVGDIYNNVIVR</sequence>
<dbReference type="Proteomes" id="UP000268652">
    <property type="component" value="Unassembled WGS sequence"/>
</dbReference>
<evidence type="ECO:0000256" key="1">
    <source>
        <dbReference type="SAM" id="SignalP"/>
    </source>
</evidence>
<dbReference type="EMBL" id="RBDX01000027">
    <property type="protein sequence ID" value="RKN05346.1"/>
    <property type="molecule type" value="Genomic_DNA"/>
</dbReference>
<evidence type="ECO:0000313" key="3">
    <source>
        <dbReference type="EMBL" id="RKN05346.1"/>
    </source>
</evidence>
<evidence type="ECO:0000313" key="5">
    <source>
        <dbReference type="Proteomes" id="UP000268652"/>
    </source>
</evidence>
<dbReference type="GO" id="GO:0005975">
    <property type="term" value="P:carbohydrate metabolic process"/>
    <property type="evidence" value="ECO:0007669"/>
    <property type="project" value="UniProtKB-ARBA"/>
</dbReference>
<name>A0A3A9WCI4_9ACTN</name>
<dbReference type="Proteomes" id="UP000275024">
    <property type="component" value="Unassembled WGS sequence"/>
</dbReference>
<evidence type="ECO:0000313" key="4">
    <source>
        <dbReference type="EMBL" id="RKN16853.1"/>
    </source>
</evidence>
<evidence type="ECO:0000259" key="2">
    <source>
        <dbReference type="Pfam" id="PF16640"/>
    </source>
</evidence>
<dbReference type="SUPFAM" id="SSF49373">
    <property type="entry name" value="Invasin/intimin cell-adhesion fragments"/>
    <property type="match status" value="1"/>
</dbReference>
<dbReference type="InterPro" id="IPR032109">
    <property type="entry name" value="Big_3_5"/>
</dbReference>
<dbReference type="EMBL" id="RBDY01000025">
    <property type="protein sequence ID" value="RKN16853.1"/>
    <property type="molecule type" value="Genomic_DNA"/>
</dbReference>